<accession>A0A7M5U3R0</accession>
<dbReference type="CDD" id="cd19071">
    <property type="entry name" value="AKR_AKR1-5-like"/>
    <property type="match status" value="1"/>
</dbReference>
<dbReference type="InterPro" id="IPR018170">
    <property type="entry name" value="Aldo/ket_reductase_CS"/>
</dbReference>
<evidence type="ECO:0000256" key="5">
    <source>
        <dbReference type="PIRSR" id="PIRSR000097-2"/>
    </source>
</evidence>
<dbReference type="InterPro" id="IPR036812">
    <property type="entry name" value="NAD(P)_OxRdtase_dom_sf"/>
</dbReference>
<dbReference type="Proteomes" id="UP000594262">
    <property type="component" value="Unplaced"/>
</dbReference>
<feature type="domain" description="NADP-dependent oxidoreductase" evidence="7">
    <location>
        <begin position="39"/>
        <end position="274"/>
    </location>
</feature>
<evidence type="ECO:0000256" key="2">
    <source>
        <dbReference type="ARBA" id="ARBA00022857"/>
    </source>
</evidence>
<dbReference type="PROSITE" id="PS00062">
    <property type="entry name" value="ALDOKETO_REDUCTASE_2"/>
    <property type="match status" value="1"/>
</dbReference>
<feature type="binding site" evidence="5">
    <location>
        <position position="125"/>
    </location>
    <ligand>
        <name>substrate</name>
    </ligand>
</feature>
<sequence length="292" mass="33420">MTHTTKIKACFTQCSKYRKLSTTSHFNKTKLPLFGIGCYKIQENEADKVISTAIKAGYRLFDIAKSYGNESFIGRAIQNLSVPRDKFFISTKLVTEDHGYKQTRTALMESLEKLQLDYVDLYLIHSPSGGKIMETWKAFQELKNDGYCREIGVSNFNTHHLDCLLSSGESTLPDINQIEYHPWNQNRKIVEYCKMLDISVMGYCPLARMQLTDPIIDTFAKKYNKTFAQILLRWSIQSKVVTIPKSSTPSRIIENSQIFDFCLTEEEMNSIDTLDSGHQIAAITSIYEPWTG</sequence>
<dbReference type="PANTHER" id="PTHR43827:SF3">
    <property type="entry name" value="NADP-DEPENDENT OXIDOREDUCTASE DOMAIN-CONTAINING PROTEIN"/>
    <property type="match status" value="1"/>
</dbReference>
<dbReference type="Pfam" id="PF00248">
    <property type="entry name" value="Aldo_ket_red"/>
    <property type="match status" value="1"/>
</dbReference>
<evidence type="ECO:0000256" key="4">
    <source>
        <dbReference type="PIRSR" id="PIRSR000097-1"/>
    </source>
</evidence>
<dbReference type="GeneID" id="136799136"/>
<dbReference type="SUPFAM" id="SSF51430">
    <property type="entry name" value="NAD(P)-linked oxidoreductase"/>
    <property type="match status" value="1"/>
</dbReference>
<dbReference type="PRINTS" id="PR00069">
    <property type="entry name" value="ALDKETRDTASE"/>
</dbReference>
<dbReference type="GO" id="GO:0016616">
    <property type="term" value="F:oxidoreductase activity, acting on the CH-OH group of donors, NAD or NADP as acceptor"/>
    <property type="evidence" value="ECO:0007669"/>
    <property type="project" value="UniProtKB-ARBA"/>
</dbReference>
<evidence type="ECO:0000256" key="3">
    <source>
        <dbReference type="ARBA" id="ARBA00023002"/>
    </source>
</evidence>
<evidence type="ECO:0000313" key="9">
    <source>
        <dbReference type="Proteomes" id="UP000594262"/>
    </source>
</evidence>
<dbReference type="PROSITE" id="PS00063">
    <property type="entry name" value="ALDOKETO_REDUCTASE_3"/>
    <property type="match status" value="1"/>
</dbReference>
<evidence type="ECO:0000313" key="8">
    <source>
        <dbReference type="EnsemblMetazoa" id="CLYHEMP005833.1"/>
    </source>
</evidence>
<evidence type="ECO:0000259" key="7">
    <source>
        <dbReference type="Pfam" id="PF00248"/>
    </source>
</evidence>
<dbReference type="EnsemblMetazoa" id="CLYHEMT005833.1">
    <property type="protein sequence ID" value="CLYHEMP005833.1"/>
    <property type="gene ID" value="CLYHEMG005833"/>
</dbReference>
<dbReference type="InterPro" id="IPR023210">
    <property type="entry name" value="NADP_OxRdtase_dom"/>
</dbReference>
<dbReference type="RefSeq" id="XP_066911930.1">
    <property type="nucleotide sequence ID" value="XM_067055829.1"/>
</dbReference>
<proteinExistence type="inferred from homology"/>
<dbReference type="InterPro" id="IPR020471">
    <property type="entry name" value="AKR"/>
</dbReference>
<dbReference type="PIRSF" id="PIRSF000097">
    <property type="entry name" value="AKR"/>
    <property type="match status" value="1"/>
</dbReference>
<reference evidence="8" key="1">
    <citation type="submission" date="2021-01" db="UniProtKB">
        <authorList>
            <consortium name="EnsemblMetazoa"/>
        </authorList>
    </citation>
    <scope>IDENTIFICATION</scope>
</reference>
<organism evidence="8 9">
    <name type="scientific">Clytia hemisphaerica</name>
    <dbReference type="NCBI Taxonomy" id="252671"/>
    <lineage>
        <taxon>Eukaryota</taxon>
        <taxon>Metazoa</taxon>
        <taxon>Cnidaria</taxon>
        <taxon>Hydrozoa</taxon>
        <taxon>Hydroidolina</taxon>
        <taxon>Leptothecata</taxon>
        <taxon>Obeliida</taxon>
        <taxon>Clytiidae</taxon>
        <taxon>Clytia</taxon>
    </lineage>
</organism>
<dbReference type="PANTHER" id="PTHR43827">
    <property type="entry name" value="2,5-DIKETO-D-GLUCONIC ACID REDUCTASE"/>
    <property type="match status" value="1"/>
</dbReference>
<feature type="active site" description="Proton donor" evidence="4">
    <location>
        <position position="67"/>
    </location>
</feature>
<comment type="similarity">
    <text evidence="1">Belongs to the aldo/keto reductase family.</text>
</comment>
<dbReference type="Gene3D" id="3.20.20.100">
    <property type="entry name" value="NADP-dependent oxidoreductase domain"/>
    <property type="match status" value="1"/>
</dbReference>
<name>A0A7M5U3R0_9CNID</name>
<keyword evidence="3" id="KW-0560">Oxidoreductase</keyword>
<dbReference type="OrthoDB" id="416253at2759"/>
<dbReference type="FunFam" id="3.20.20.100:FF:000015">
    <property type="entry name" value="Oxidoreductase, aldo/keto reductase family"/>
    <property type="match status" value="1"/>
</dbReference>
<evidence type="ECO:0000256" key="1">
    <source>
        <dbReference type="ARBA" id="ARBA00007905"/>
    </source>
</evidence>
<keyword evidence="2" id="KW-0521">NADP</keyword>
<evidence type="ECO:0000256" key="6">
    <source>
        <dbReference type="PIRSR" id="PIRSR000097-3"/>
    </source>
</evidence>
<dbReference type="AlphaFoldDB" id="A0A7M5U3R0"/>
<feature type="site" description="Lowers pKa of active site Tyr" evidence="6">
    <location>
        <position position="92"/>
    </location>
</feature>
<protein>
    <recommendedName>
        <fullName evidence="7">NADP-dependent oxidoreductase domain-containing protein</fullName>
    </recommendedName>
</protein>
<keyword evidence="9" id="KW-1185">Reference proteome</keyword>